<dbReference type="SUPFAM" id="SSF53850">
    <property type="entry name" value="Periplasmic binding protein-like II"/>
    <property type="match status" value="1"/>
</dbReference>
<proteinExistence type="predicted"/>
<dbReference type="CDD" id="cd13530">
    <property type="entry name" value="PBP2_peptides_like"/>
    <property type="match status" value="1"/>
</dbReference>
<dbReference type="InterPro" id="IPR001320">
    <property type="entry name" value="Iontro_rcpt_C"/>
</dbReference>
<dbReference type="RefSeq" id="WP_066858760.1">
    <property type="nucleotide sequence ID" value="NZ_JXMS01000041.1"/>
</dbReference>
<dbReference type="InterPro" id="IPR001638">
    <property type="entry name" value="Solute-binding_3/MltF_N"/>
</dbReference>
<feature type="chain" id="PRO_5008600436" evidence="2">
    <location>
        <begin position="25"/>
        <end position="252"/>
    </location>
</feature>
<feature type="domain" description="Solute-binding protein family 3/N-terminal" evidence="3">
    <location>
        <begin position="27"/>
        <end position="250"/>
    </location>
</feature>
<dbReference type="GO" id="GO:0015276">
    <property type="term" value="F:ligand-gated monoatomic ion channel activity"/>
    <property type="evidence" value="ECO:0007669"/>
    <property type="project" value="InterPro"/>
</dbReference>
<dbReference type="PATRIC" id="fig|1560234.3.peg.2712"/>
<evidence type="ECO:0000259" key="4">
    <source>
        <dbReference type="SMART" id="SM00079"/>
    </source>
</evidence>
<name>A0A1B7X8V7_9BACT</name>
<comment type="caution">
    <text evidence="5">The sequence shown here is derived from an EMBL/GenBank/DDBJ whole genome shotgun (WGS) entry which is preliminary data.</text>
</comment>
<evidence type="ECO:0000313" key="6">
    <source>
        <dbReference type="Proteomes" id="UP000091979"/>
    </source>
</evidence>
<sequence length="252" mass="27894">MLRTTRVLIAALGLVLMFGTGAFAEKTYVNGIDANYPPFAYVDKNGEPAGFDVDSLNWIAKKLGFKVVHKPMEWSTIVQSVLSNKIDMVYSGMTITPERAAKVNFSQPYYTVANVYAAKKGSGLTVDKIQHDKVRLGVQSGTPQVEWLKEHMGKEGWNFTLKFYDSAPLAFQDIMNGRIQAVAMDAAPVNDAIGRGLPLTVIDTFGDHEEFGVAVNKDNAELLELINKGIKMLKADPYWEVLKEKHLKGGKH</sequence>
<accession>A0A1B7X8V7</accession>
<protein>
    <submittedName>
        <fullName evidence="5">Amino acid ABC transporter substrate-binding protein</fullName>
    </submittedName>
</protein>
<reference evidence="5 6" key="1">
    <citation type="submission" date="2015-01" db="EMBL/GenBank/DDBJ databases">
        <title>Desulfovibrio sp. JC271 draft genome sequence.</title>
        <authorList>
            <person name="Shivani Y."/>
            <person name="Subhash Y."/>
            <person name="Sasikala C."/>
            <person name="Ramana C.V."/>
        </authorList>
    </citation>
    <scope>NUCLEOTIDE SEQUENCE [LARGE SCALE GENOMIC DNA]</scope>
    <source>
        <strain evidence="5 6">JC271</strain>
    </source>
</reference>
<dbReference type="Gene3D" id="3.40.190.10">
    <property type="entry name" value="Periplasmic binding protein-like II"/>
    <property type="match status" value="2"/>
</dbReference>
<organism evidence="5 6">
    <name type="scientific">Halodesulfovibrio spirochaetisodalis</name>
    <dbReference type="NCBI Taxonomy" id="1560234"/>
    <lineage>
        <taxon>Bacteria</taxon>
        <taxon>Pseudomonadati</taxon>
        <taxon>Thermodesulfobacteriota</taxon>
        <taxon>Desulfovibrionia</taxon>
        <taxon>Desulfovibrionales</taxon>
        <taxon>Desulfovibrionaceae</taxon>
        <taxon>Halodesulfovibrio</taxon>
    </lineage>
</organism>
<dbReference type="AlphaFoldDB" id="A0A1B7X8V7"/>
<dbReference type="OrthoDB" id="5431130at2"/>
<dbReference type="STRING" id="1560234.SP90_16180"/>
<feature type="domain" description="Ionotropic glutamate receptor C-terminal" evidence="4">
    <location>
        <begin position="27"/>
        <end position="249"/>
    </location>
</feature>
<dbReference type="EMBL" id="JXMS01000041">
    <property type="protein sequence ID" value="OBQ45786.1"/>
    <property type="molecule type" value="Genomic_DNA"/>
</dbReference>
<dbReference type="Pfam" id="PF00497">
    <property type="entry name" value="SBP_bac_3"/>
    <property type="match status" value="1"/>
</dbReference>
<keyword evidence="6" id="KW-1185">Reference proteome</keyword>
<dbReference type="Proteomes" id="UP000091979">
    <property type="component" value="Unassembled WGS sequence"/>
</dbReference>
<evidence type="ECO:0000313" key="5">
    <source>
        <dbReference type="EMBL" id="OBQ45786.1"/>
    </source>
</evidence>
<keyword evidence="1 2" id="KW-0732">Signal</keyword>
<dbReference type="PANTHER" id="PTHR35936:SF19">
    <property type="entry name" value="AMINO-ACID-BINDING PROTEIN YXEM-RELATED"/>
    <property type="match status" value="1"/>
</dbReference>
<dbReference type="PANTHER" id="PTHR35936">
    <property type="entry name" value="MEMBRANE-BOUND LYTIC MUREIN TRANSGLYCOSYLASE F"/>
    <property type="match status" value="1"/>
</dbReference>
<dbReference type="SMART" id="SM00062">
    <property type="entry name" value="PBPb"/>
    <property type="match status" value="1"/>
</dbReference>
<dbReference type="SMART" id="SM00079">
    <property type="entry name" value="PBPe"/>
    <property type="match status" value="1"/>
</dbReference>
<evidence type="ECO:0000259" key="3">
    <source>
        <dbReference type="SMART" id="SM00062"/>
    </source>
</evidence>
<evidence type="ECO:0000256" key="2">
    <source>
        <dbReference type="SAM" id="SignalP"/>
    </source>
</evidence>
<feature type="signal peptide" evidence="2">
    <location>
        <begin position="1"/>
        <end position="24"/>
    </location>
</feature>
<gene>
    <name evidence="5" type="ORF">SP90_16180</name>
</gene>
<dbReference type="GO" id="GO:0016020">
    <property type="term" value="C:membrane"/>
    <property type="evidence" value="ECO:0007669"/>
    <property type="project" value="InterPro"/>
</dbReference>
<evidence type="ECO:0000256" key="1">
    <source>
        <dbReference type="ARBA" id="ARBA00022729"/>
    </source>
</evidence>